<evidence type="ECO:0000256" key="9">
    <source>
        <dbReference type="ARBA" id="ARBA00022848"/>
    </source>
</evidence>
<accession>A0ABQ9HYC5</accession>
<evidence type="ECO:0000313" key="15">
    <source>
        <dbReference type="EMBL" id="KAJ8889380.1"/>
    </source>
</evidence>
<evidence type="ECO:0000313" key="16">
    <source>
        <dbReference type="Proteomes" id="UP001159363"/>
    </source>
</evidence>
<evidence type="ECO:0000256" key="3">
    <source>
        <dbReference type="ARBA" id="ARBA00004174"/>
    </source>
</evidence>
<dbReference type="SUPFAM" id="SSF48264">
    <property type="entry name" value="Cytochrome P450"/>
    <property type="match status" value="1"/>
</dbReference>
<dbReference type="InterPro" id="IPR036396">
    <property type="entry name" value="Cyt_P450_sf"/>
</dbReference>
<name>A0ABQ9HYC5_9NEOP</name>
<keyword evidence="8" id="KW-0256">Endoplasmic reticulum</keyword>
<comment type="function">
    <text evidence="2">May be involved in the metabolism of insect hormones and in the breakdown of synthetic insecticides.</text>
</comment>
<dbReference type="PROSITE" id="PS00086">
    <property type="entry name" value="CYTOCHROME_P450"/>
    <property type="match status" value="1"/>
</dbReference>
<dbReference type="EMBL" id="JARBHB010000003">
    <property type="protein sequence ID" value="KAJ8889380.1"/>
    <property type="molecule type" value="Genomic_DNA"/>
</dbReference>
<comment type="cofactor">
    <cofactor evidence="1">
        <name>heme</name>
        <dbReference type="ChEBI" id="CHEBI:30413"/>
    </cofactor>
</comment>
<gene>
    <name evidence="15" type="ORF">PR048_008879</name>
</gene>
<evidence type="ECO:0000256" key="11">
    <source>
        <dbReference type="ARBA" id="ARBA00023004"/>
    </source>
</evidence>
<evidence type="ECO:0000256" key="10">
    <source>
        <dbReference type="ARBA" id="ARBA00023002"/>
    </source>
</evidence>
<comment type="subcellular location">
    <subcellularLocation>
        <location evidence="4">Endoplasmic reticulum membrane</location>
        <topology evidence="4">Peripheral membrane protein</topology>
    </subcellularLocation>
    <subcellularLocation>
        <location evidence="3">Microsome membrane</location>
        <topology evidence="3">Peripheral membrane protein</topology>
    </subcellularLocation>
</comment>
<comment type="caution">
    <text evidence="15">The sequence shown here is derived from an EMBL/GenBank/DDBJ whole genome shotgun (WGS) entry which is preliminary data.</text>
</comment>
<proteinExistence type="inferred from homology"/>
<keyword evidence="6 14" id="KW-0349">Heme</keyword>
<dbReference type="Pfam" id="PF00067">
    <property type="entry name" value="p450"/>
    <property type="match status" value="1"/>
</dbReference>
<dbReference type="InterPro" id="IPR050476">
    <property type="entry name" value="Insect_CytP450_Detox"/>
</dbReference>
<evidence type="ECO:0000256" key="1">
    <source>
        <dbReference type="ARBA" id="ARBA00001971"/>
    </source>
</evidence>
<reference evidence="15 16" key="1">
    <citation type="submission" date="2023-02" db="EMBL/GenBank/DDBJ databases">
        <title>LHISI_Scaffold_Assembly.</title>
        <authorList>
            <person name="Stuart O.P."/>
            <person name="Cleave R."/>
            <person name="Magrath M.J.L."/>
            <person name="Mikheyev A.S."/>
        </authorList>
    </citation>
    <scope>NUCLEOTIDE SEQUENCE [LARGE SCALE GENOMIC DNA]</scope>
    <source>
        <strain evidence="15">Daus_M_001</strain>
        <tissue evidence="15">Leg muscle</tissue>
    </source>
</reference>
<evidence type="ECO:0000256" key="4">
    <source>
        <dbReference type="ARBA" id="ARBA00004406"/>
    </source>
</evidence>
<keyword evidence="12 14" id="KW-0503">Monooxygenase</keyword>
<keyword evidence="10 14" id="KW-0560">Oxidoreductase</keyword>
<evidence type="ECO:0000256" key="14">
    <source>
        <dbReference type="RuleBase" id="RU000461"/>
    </source>
</evidence>
<dbReference type="Proteomes" id="UP001159363">
    <property type="component" value="Chromosome 3"/>
</dbReference>
<dbReference type="Gene3D" id="1.10.630.10">
    <property type="entry name" value="Cytochrome P450"/>
    <property type="match status" value="1"/>
</dbReference>
<organism evidence="15 16">
    <name type="scientific">Dryococelus australis</name>
    <dbReference type="NCBI Taxonomy" id="614101"/>
    <lineage>
        <taxon>Eukaryota</taxon>
        <taxon>Metazoa</taxon>
        <taxon>Ecdysozoa</taxon>
        <taxon>Arthropoda</taxon>
        <taxon>Hexapoda</taxon>
        <taxon>Insecta</taxon>
        <taxon>Pterygota</taxon>
        <taxon>Neoptera</taxon>
        <taxon>Polyneoptera</taxon>
        <taxon>Phasmatodea</taxon>
        <taxon>Verophasmatodea</taxon>
        <taxon>Anareolatae</taxon>
        <taxon>Phasmatidae</taxon>
        <taxon>Eurycanthinae</taxon>
        <taxon>Dryococelus</taxon>
    </lineage>
</organism>
<keyword evidence="7 14" id="KW-0479">Metal-binding</keyword>
<sequence length="94" mass="11104">MFFFPPESIRKYPPLSFLERVYQTDCKFEGTDIVVGKGTVDYIPVHAIHYDQEIFPDLEKFDPEKFNADTKRNRSHFAYLPFGEGPRQCIAKRR</sequence>
<keyword evidence="9" id="KW-0492">Microsome</keyword>
<evidence type="ECO:0000256" key="13">
    <source>
        <dbReference type="ARBA" id="ARBA00023136"/>
    </source>
</evidence>
<dbReference type="InterPro" id="IPR017972">
    <property type="entry name" value="Cyt_P450_CS"/>
</dbReference>
<evidence type="ECO:0000256" key="2">
    <source>
        <dbReference type="ARBA" id="ARBA00003690"/>
    </source>
</evidence>
<comment type="similarity">
    <text evidence="5 14">Belongs to the cytochrome P450 family.</text>
</comment>
<evidence type="ECO:0000256" key="8">
    <source>
        <dbReference type="ARBA" id="ARBA00022824"/>
    </source>
</evidence>
<dbReference type="InterPro" id="IPR002403">
    <property type="entry name" value="Cyt_P450_E_grp-IV"/>
</dbReference>
<evidence type="ECO:0000256" key="7">
    <source>
        <dbReference type="ARBA" id="ARBA00022723"/>
    </source>
</evidence>
<evidence type="ECO:0008006" key="17">
    <source>
        <dbReference type="Google" id="ProtNLM"/>
    </source>
</evidence>
<dbReference type="InterPro" id="IPR001128">
    <property type="entry name" value="Cyt_P450"/>
</dbReference>
<keyword evidence="13" id="KW-0472">Membrane</keyword>
<dbReference type="PRINTS" id="PR00465">
    <property type="entry name" value="EP450IV"/>
</dbReference>
<protein>
    <recommendedName>
        <fullName evidence="17">Cytochrome P450</fullName>
    </recommendedName>
</protein>
<evidence type="ECO:0000256" key="5">
    <source>
        <dbReference type="ARBA" id="ARBA00010617"/>
    </source>
</evidence>
<evidence type="ECO:0000256" key="12">
    <source>
        <dbReference type="ARBA" id="ARBA00023033"/>
    </source>
</evidence>
<dbReference type="PANTHER" id="PTHR24292:SF54">
    <property type="entry name" value="CYP9F3-RELATED"/>
    <property type="match status" value="1"/>
</dbReference>
<keyword evidence="16" id="KW-1185">Reference proteome</keyword>
<dbReference type="PANTHER" id="PTHR24292">
    <property type="entry name" value="CYTOCHROME P450"/>
    <property type="match status" value="1"/>
</dbReference>
<keyword evidence="11 14" id="KW-0408">Iron</keyword>
<evidence type="ECO:0000256" key="6">
    <source>
        <dbReference type="ARBA" id="ARBA00022617"/>
    </source>
</evidence>